<sequence>MKLTVIGYWGGYPAKDEASSMYIVEKDDFMLVLDVGSGGLAKFQKYNNVTDIDAVLLSHYHADHIADVGVLQHAYLVQSYLTGVKKTLPIYGHKEDEEQFDQLNHDYTEARQYEPNHTLKIGPFFIRFLKTNHSVPCYGMRITDGASTIVYTADSAYQEEWIKFSQHADFLLADCNFYANQDGTKAGHMTSKEVGIIAEQAAVKELILTHLPHYGDHKQLVEEARKEFTGKVTLASEGLTWGEQ</sequence>
<evidence type="ECO:0000256" key="1">
    <source>
        <dbReference type="ARBA" id="ARBA00022833"/>
    </source>
</evidence>
<feature type="domain" description="Metallo-beta-lactamase" evidence="2">
    <location>
        <begin position="18"/>
        <end position="210"/>
    </location>
</feature>
<accession>A0A2V3WE07</accession>
<evidence type="ECO:0000313" key="3">
    <source>
        <dbReference type="EMBL" id="PXW87049.1"/>
    </source>
</evidence>
<dbReference type="InterPro" id="IPR036866">
    <property type="entry name" value="RibonucZ/Hydroxyglut_hydro"/>
</dbReference>
<dbReference type="AlphaFoldDB" id="A0A2V3WE07"/>
<dbReference type="RefSeq" id="WP_110395283.1">
    <property type="nucleotide sequence ID" value="NZ_JBHUHB010000001.1"/>
</dbReference>
<dbReference type="SMART" id="SM00849">
    <property type="entry name" value="Lactamase_B"/>
    <property type="match status" value="1"/>
</dbReference>
<gene>
    <name evidence="3" type="ORF">DFR56_106118</name>
</gene>
<dbReference type="CDD" id="cd07716">
    <property type="entry name" value="RNaseZ_short-form-like_MBL-fold"/>
    <property type="match status" value="1"/>
</dbReference>
<dbReference type="Pfam" id="PF12706">
    <property type="entry name" value="Lactamase_B_2"/>
    <property type="match status" value="1"/>
</dbReference>
<reference evidence="3 4" key="1">
    <citation type="submission" date="2018-05" db="EMBL/GenBank/DDBJ databases">
        <title>Genomic Encyclopedia of Type Strains, Phase IV (KMG-IV): sequencing the most valuable type-strain genomes for metagenomic binning, comparative biology and taxonomic classification.</title>
        <authorList>
            <person name="Goeker M."/>
        </authorList>
    </citation>
    <scope>NUCLEOTIDE SEQUENCE [LARGE SCALE GENOMIC DNA]</scope>
    <source>
        <strain evidence="3 4">DSM 28556</strain>
    </source>
</reference>
<dbReference type="InterPro" id="IPR001279">
    <property type="entry name" value="Metallo-B-lactamas"/>
</dbReference>
<dbReference type="PANTHER" id="PTHR46018">
    <property type="entry name" value="ZINC PHOSPHODIESTERASE ELAC PROTEIN 1"/>
    <property type="match status" value="1"/>
</dbReference>
<dbReference type="OrthoDB" id="9794898at2"/>
<organism evidence="3 4">
    <name type="scientific">Pseudogracilibacillus auburnensis</name>
    <dbReference type="NCBI Taxonomy" id="1494959"/>
    <lineage>
        <taxon>Bacteria</taxon>
        <taxon>Bacillati</taxon>
        <taxon>Bacillota</taxon>
        <taxon>Bacilli</taxon>
        <taxon>Bacillales</taxon>
        <taxon>Bacillaceae</taxon>
        <taxon>Pseudogracilibacillus</taxon>
    </lineage>
</organism>
<dbReference type="EMBL" id="QJJQ01000006">
    <property type="protein sequence ID" value="PXW87049.1"/>
    <property type="molecule type" value="Genomic_DNA"/>
</dbReference>
<name>A0A2V3WE07_9BACI</name>
<dbReference type="GO" id="GO:0042781">
    <property type="term" value="F:3'-tRNA processing endoribonuclease activity"/>
    <property type="evidence" value="ECO:0007669"/>
    <property type="project" value="TreeGrafter"/>
</dbReference>
<dbReference type="Proteomes" id="UP000247978">
    <property type="component" value="Unassembled WGS sequence"/>
</dbReference>
<dbReference type="SUPFAM" id="SSF56281">
    <property type="entry name" value="Metallo-hydrolase/oxidoreductase"/>
    <property type="match status" value="1"/>
</dbReference>
<keyword evidence="4" id="KW-1185">Reference proteome</keyword>
<proteinExistence type="predicted"/>
<comment type="caution">
    <text evidence="3">The sequence shown here is derived from an EMBL/GenBank/DDBJ whole genome shotgun (WGS) entry which is preliminary data.</text>
</comment>
<dbReference type="PANTHER" id="PTHR46018:SF4">
    <property type="entry name" value="METALLO-HYDROLASE YHFI-RELATED"/>
    <property type="match status" value="1"/>
</dbReference>
<protein>
    <submittedName>
        <fullName evidence="3">Ribonuclease BN (tRNA processing enzyme)</fullName>
    </submittedName>
</protein>
<dbReference type="Gene3D" id="3.60.15.10">
    <property type="entry name" value="Ribonuclease Z/Hydroxyacylglutathione hydrolase-like"/>
    <property type="match status" value="1"/>
</dbReference>
<evidence type="ECO:0000259" key="2">
    <source>
        <dbReference type="SMART" id="SM00849"/>
    </source>
</evidence>
<keyword evidence="1" id="KW-0862">Zinc</keyword>
<evidence type="ECO:0000313" key="4">
    <source>
        <dbReference type="Proteomes" id="UP000247978"/>
    </source>
</evidence>